<dbReference type="AlphaFoldDB" id="A0A832IIS3"/>
<organism evidence="1">
    <name type="scientific">Fervidobacterium pennivorans</name>
    <dbReference type="NCBI Taxonomy" id="93466"/>
    <lineage>
        <taxon>Bacteria</taxon>
        <taxon>Thermotogati</taxon>
        <taxon>Thermotogota</taxon>
        <taxon>Thermotogae</taxon>
        <taxon>Thermotogales</taxon>
        <taxon>Fervidobacteriaceae</taxon>
        <taxon>Fervidobacterium</taxon>
    </lineage>
</organism>
<dbReference type="SUPFAM" id="SSF48452">
    <property type="entry name" value="TPR-like"/>
    <property type="match status" value="1"/>
</dbReference>
<comment type="caution">
    <text evidence="1">The sequence shown here is derived from an EMBL/GenBank/DDBJ whole genome shotgun (WGS) entry which is preliminary data.</text>
</comment>
<sequence>MEQKTVDASQRNEVVEQILKQTKDLRELFLIGLRFYVEEQYENAIAIFSYIEPRVEDIDVYFKEDMYYYEILSYIRLGQKEQAVKKYEVYKKLYPSGQYIKELSAYFK</sequence>
<name>A0A832IIS3_FERPE</name>
<accession>A0A832IIS3</accession>
<proteinExistence type="predicted"/>
<reference evidence="1" key="1">
    <citation type="journal article" date="2020" name="mSystems">
        <title>Genome- and Community-Level Interaction Insights into Carbon Utilization and Element Cycling Functions of Hydrothermarchaeota in Hydrothermal Sediment.</title>
        <authorList>
            <person name="Zhou Z."/>
            <person name="Liu Y."/>
            <person name="Xu W."/>
            <person name="Pan J."/>
            <person name="Luo Z.H."/>
            <person name="Li M."/>
        </authorList>
    </citation>
    <scope>NUCLEOTIDE SEQUENCE [LARGE SCALE GENOMIC DNA]</scope>
    <source>
        <strain evidence="1">SpSt-101</strain>
    </source>
</reference>
<dbReference type="EMBL" id="DRUO01000110">
    <property type="protein sequence ID" value="HHD40126.1"/>
    <property type="molecule type" value="Genomic_DNA"/>
</dbReference>
<evidence type="ECO:0008006" key="2">
    <source>
        <dbReference type="Google" id="ProtNLM"/>
    </source>
</evidence>
<dbReference type="Gene3D" id="1.25.40.10">
    <property type="entry name" value="Tetratricopeptide repeat domain"/>
    <property type="match status" value="1"/>
</dbReference>
<protein>
    <recommendedName>
        <fullName evidence="2">Tetratricopeptide repeat protein</fullName>
    </recommendedName>
</protein>
<dbReference type="InterPro" id="IPR011990">
    <property type="entry name" value="TPR-like_helical_dom_sf"/>
</dbReference>
<evidence type="ECO:0000313" key="1">
    <source>
        <dbReference type="EMBL" id="HHD40126.1"/>
    </source>
</evidence>
<gene>
    <name evidence="1" type="ORF">ENL60_01340</name>
</gene>